<evidence type="ECO:0000313" key="1">
    <source>
        <dbReference type="EMBL" id="KAF5177156.1"/>
    </source>
</evidence>
<keyword evidence="2" id="KW-1185">Reference proteome</keyword>
<organism evidence="1 2">
    <name type="scientific">Thalictrum thalictroides</name>
    <name type="common">Rue-anemone</name>
    <name type="synonym">Anemone thalictroides</name>
    <dbReference type="NCBI Taxonomy" id="46969"/>
    <lineage>
        <taxon>Eukaryota</taxon>
        <taxon>Viridiplantae</taxon>
        <taxon>Streptophyta</taxon>
        <taxon>Embryophyta</taxon>
        <taxon>Tracheophyta</taxon>
        <taxon>Spermatophyta</taxon>
        <taxon>Magnoliopsida</taxon>
        <taxon>Ranunculales</taxon>
        <taxon>Ranunculaceae</taxon>
        <taxon>Thalictroideae</taxon>
        <taxon>Thalictrum</taxon>
    </lineage>
</organism>
<protein>
    <submittedName>
        <fullName evidence="1">Ptst-like protein</fullName>
    </submittedName>
</protein>
<name>A0A7J6UX28_THATH</name>
<sequence length="188" mass="20839">MISAFSTTKNSRVKTGKKSNDELCTELCEFISMVGLPQGNVPSFKELFDHGRKDLAYIVRRRGYKLITELLTKSTEEDTSTEKFSAEIQNSDSYGNEIVEGEAQEVTELAEDLFLTSKGSNMDNCFSRENDVPAVSSDTEDCSTFKPGTSSSLLEKASKFVNEGEFDKIEAGEHPKSIESSVKAKMMK</sequence>
<gene>
    <name evidence="1" type="ORF">FRX31_033258</name>
</gene>
<dbReference type="OrthoDB" id="531008at2759"/>
<dbReference type="PANTHER" id="PTHR47434">
    <property type="entry name" value="PROTEIN PTST HOMOLOG 3, CHLOROPLASTIC"/>
    <property type="match status" value="1"/>
</dbReference>
<dbReference type="AlphaFoldDB" id="A0A7J6UX28"/>
<reference evidence="1 2" key="1">
    <citation type="submission" date="2020-06" db="EMBL/GenBank/DDBJ databases">
        <title>Transcriptomic and genomic resources for Thalictrum thalictroides and T. hernandezii: Facilitating candidate gene discovery in an emerging model plant lineage.</title>
        <authorList>
            <person name="Arias T."/>
            <person name="Riano-Pachon D.M."/>
            <person name="Di Stilio V.S."/>
        </authorList>
    </citation>
    <scope>NUCLEOTIDE SEQUENCE [LARGE SCALE GENOMIC DNA]</scope>
    <source>
        <strain evidence="2">cv. WT478/WT964</strain>
        <tissue evidence="1">Leaves</tissue>
    </source>
</reference>
<dbReference type="Proteomes" id="UP000554482">
    <property type="component" value="Unassembled WGS sequence"/>
</dbReference>
<accession>A0A7J6UX28</accession>
<dbReference type="PANTHER" id="PTHR47434:SF2">
    <property type="entry name" value="PROTEIN PTST HOMOLOG 3, CHLOROPLASTIC"/>
    <property type="match status" value="1"/>
</dbReference>
<comment type="caution">
    <text evidence="1">The sequence shown here is derived from an EMBL/GenBank/DDBJ whole genome shotgun (WGS) entry which is preliminary data.</text>
</comment>
<proteinExistence type="predicted"/>
<evidence type="ECO:0000313" key="2">
    <source>
        <dbReference type="Proteomes" id="UP000554482"/>
    </source>
</evidence>
<dbReference type="EMBL" id="JABWDY010041752">
    <property type="protein sequence ID" value="KAF5177156.1"/>
    <property type="molecule type" value="Genomic_DNA"/>
</dbReference>